<sequence length="266" mass="29318">MTPPRPPATTDDASARHFLDAAAQLIDAMFVASVEDRPRRLRAIDFPATLEWLRIEDVIALAREKGALGASRKAFNNRWPTKEAFVNDAVIHTMLYRDAPNADPALQQAEMAAIADAIDVGDAIARFSDAMLNSLLSYPRSFLLAHIGPLLDQHPDLKFAILKDMQRALAPWHQGYASLFAAFSVRMRPGWTIERFGLALQAMLDGFLLRTRIQSEQMQAARSDVSLFADAVVAFALGVVVGVEDDLDARAALNRTVVPQAPRINE</sequence>
<name>A0A4R0JCM1_9ACTN</name>
<evidence type="ECO:0008006" key="3">
    <source>
        <dbReference type="Google" id="ProtNLM"/>
    </source>
</evidence>
<dbReference type="RefSeq" id="WP_131285430.1">
    <property type="nucleotide sequence ID" value="NZ_SJKA01000002.1"/>
</dbReference>
<evidence type="ECO:0000313" key="2">
    <source>
        <dbReference type="Proteomes" id="UP000292695"/>
    </source>
</evidence>
<dbReference type="Proteomes" id="UP000292695">
    <property type="component" value="Unassembled WGS sequence"/>
</dbReference>
<dbReference type="Gene3D" id="1.10.357.10">
    <property type="entry name" value="Tetracycline Repressor, domain 2"/>
    <property type="match status" value="1"/>
</dbReference>
<dbReference type="EMBL" id="SJKA01000002">
    <property type="protein sequence ID" value="TCC39375.1"/>
    <property type="molecule type" value="Genomic_DNA"/>
</dbReference>
<dbReference type="AlphaFoldDB" id="A0A4R0JCM1"/>
<proteinExistence type="predicted"/>
<evidence type="ECO:0000313" key="1">
    <source>
        <dbReference type="EMBL" id="TCC39375.1"/>
    </source>
</evidence>
<protein>
    <recommendedName>
        <fullName evidence="3">TetR/AcrR family transcriptional regulator</fullName>
    </recommendedName>
</protein>
<dbReference type="OrthoDB" id="3674487at2"/>
<comment type="caution">
    <text evidence="1">The sequence shown here is derived from an EMBL/GenBank/DDBJ whole genome shotgun (WGS) entry which is preliminary data.</text>
</comment>
<keyword evidence="2" id="KW-1185">Reference proteome</keyword>
<accession>A0A4R0JCM1</accession>
<gene>
    <name evidence="1" type="ORF">E0H50_05420</name>
</gene>
<organism evidence="1 2">
    <name type="scientific">Kribbella sindirgiensis</name>
    <dbReference type="NCBI Taxonomy" id="1124744"/>
    <lineage>
        <taxon>Bacteria</taxon>
        <taxon>Bacillati</taxon>
        <taxon>Actinomycetota</taxon>
        <taxon>Actinomycetes</taxon>
        <taxon>Propionibacteriales</taxon>
        <taxon>Kribbellaceae</taxon>
        <taxon>Kribbella</taxon>
    </lineage>
</organism>
<reference evidence="1 2" key="1">
    <citation type="submission" date="2019-02" db="EMBL/GenBank/DDBJ databases">
        <title>Kribbella capetownensis sp. nov. and Kribbella speibonae sp. nov., isolated from soil.</title>
        <authorList>
            <person name="Curtis S.M."/>
            <person name="Norton I."/>
            <person name="Everest G.J."/>
            <person name="Meyers P.R."/>
        </authorList>
    </citation>
    <scope>NUCLEOTIDE SEQUENCE [LARGE SCALE GENOMIC DNA]</scope>
    <source>
        <strain evidence="1 2">DSM 27082</strain>
    </source>
</reference>